<proteinExistence type="predicted"/>
<sequence>MTPQHLKDTQTLLTKTGFTTSNTWYHGTSSALVASIQAQGLKRSGDQALNDVAKATMATIGNHFQDVTEPVFLTPSKELAYYWAQQTVRERGVRFEGSEEPVVLQVNLNADQQSRVKPDVGAMSLLMMRDGEAFMAHIAKLYQDNNLAVPEIDLRIADRMDFLNILGMAYINEDISRGCIEELREHVTE</sequence>
<dbReference type="EMBL" id="BBMT01000001">
    <property type="protein sequence ID" value="GAL31604.1"/>
    <property type="molecule type" value="Genomic_DNA"/>
</dbReference>
<accession>A0A090SYQ7</accession>
<dbReference type="OrthoDB" id="5731852at2"/>
<dbReference type="Proteomes" id="UP000029224">
    <property type="component" value="Unassembled WGS sequence"/>
</dbReference>
<evidence type="ECO:0000313" key="2">
    <source>
        <dbReference type="Proteomes" id="UP000029224"/>
    </source>
</evidence>
<reference evidence="1 2" key="2">
    <citation type="submission" date="2014-09" db="EMBL/GenBank/DDBJ databases">
        <authorList>
            <consortium name="NBRP consortium"/>
            <person name="Sawabe T."/>
            <person name="Meirelles P."/>
            <person name="Nakanishi M."/>
            <person name="Sayaka M."/>
            <person name="Hattori M."/>
            <person name="Ohkuma M."/>
        </authorList>
    </citation>
    <scope>NUCLEOTIDE SEQUENCE [LARGE SCALE GENOMIC DNA]</scope>
    <source>
        <strain evidence="1 2">JCM 19240</strain>
    </source>
</reference>
<dbReference type="PROSITE" id="PS00809">
    <property type="entry name" value="ADP_GLC_PYROPHOSPH_2"/>
    <property type="match status" value="1"/>
</dbReference>
<protein>
    <submittedName>
        <fullName evidence="1">Uncharacterized protein</fullName>
    </submittedName>
</protein>
<comment type="caution">
    <text evidence="1">The sequence shown here is derived from an EMBL/GenBank/DDBJ whole genome shotgun (WGS) entry which is preliminary data.</text>
</comment>
<dbReference type="GO" id="GO:0008878">
    <property type="term" value="F:glucose-1-phosphate adenylyltransferase activity"/>
    <property type="evidence" value="ECO:0007669"/>
    <property type="project" value="InterPro"/>
</dbReference>
<evidence type="ECO:0000313" key="1">
    <source>
        <dbReference type="EMBL" id="GAL31604.1"/>
    </source>
</evidence>
<gene>
    <name evidence="1" type="ORF">JCM19240_5035</name>
</gene>
<dbReference type="InterPro" id="IPR005836">
    <property type="entry name" value="ADP_Glu_pyroP_CS"/>
</dbReference>
<keyword evidence="2" id="KW-1185">Reference proteome</keyword>
<reference evidence="1 2" key="1">
    <citation type="submission" date="2014-09" db="EMBL/GenBank/DDBJ databases">
        <title>Vibrio maritimus JCM 19240. (C210) whole genome shotgun sequence.</title>
        <authorList>
            <person name="Sawabe T."/>
            <person name="Meirelles P."/>
            <person name="Nakanishi M."/>
            <person name="Sayaka M."/>
            <person name="Hattori M."/>
            <person name="Ohkuma M."/>
        </authorList>
    </citation>
    <scope>NUCLEOTIDE SEQUENCE [LARGE SCALE GENOMIC DNA]</scope>
    <source>
        <strain evidence="1 2">JCM 19240</strain>
    </source>
</reference>
<name>A0A090SYQ7_9VIBR</name>
<organism evidence="1 2">
    <name type="scientific">Vibrio maritimus</name>
    <dbReference type="NCBI Taxonomy" id="990268"/>
    <lineage>
        <taxon>Bacteria</taxon>
        <taxon>Pseudomonadati</taxon>
        <taxon>Pseudomonadota</taxon>
        <taxon>Gammaproteobacteria</taxon>
        <taxon>Vibrionales</taxon>
        <taxon>Vibrionaceae</taxon>
        <taxon>Vibrio</taxon>
    </lineage>
</organism>
<dbReference type="AlphaFoldDB" id="A0A090SYQ7"/>
<dbReference type="GO" id="GO:0005978">
    <property type="term" value="P:glycogen biosynthetic process"/>
    <property type="evidence" value="ECO:0007669"/>
    <property type="project" value="InterPro"/>
</dbReference>